<dbReference type="SFLD" id="SFLDF00027">
    <property type="entry name" value="p-type_atpase"/>
    <property type="match status" value="1"/>
</dbReference>
<evidence type="ECO:0000256" key="4">
    <source>
        <dbReference type="ARBA" id="ARBA00022692"/>
    </source>
</evidence>
<dbReference type="EMBL" id="QCXX01000003">
    <property type="protein sequence ID" value="PUV24321.1"/>
    <property type="molecule type" value="Genomic_DNA"/>
</dbReference>
<keyword evidence="8" id="KW-1278">Translocase</keyword>
<dbReference type="RefSeq" id="WP_108634248.1">
    <property type="nucleotide sequence ID" value="NZ_QCXX01000003.1"/>
</dbReference>
<sequence>MATNNYKETIYIPLEDVESEHCALIVEKELALVKGIESHNVELNNRRAAITVKDNQVVAAAVKAVKDLGYGVSTITKTFPVLGMTCASCASSAESMVKYEQGVVNASVNFATGNLTVEYLPNITDATKIQKAVQAGGYDLLVEDEATQQETLESIHAEKFRTLKTKTVWAVILSLPVVVIGMFFMDMPYANPIMWFFATPVVLWLGKDFFTNAWKQAKHGSANMDTLVALSTGIAYIFSVFNMLFANFWHQRGLHAHVYFEAAAVVIAFILLGKLLEEKAKGNTSSAIKKLMGLQPKTVMVIQADGSERQVAIAAVNVGDIIQVKPGEKIAVDGMVISGDSYVDESMLSGEPVPVLKKENEKVFAGTINQKGSFQFRAVKVGKETMLAQIIKMVQDAQGSKAPVQKMVDKIAGVFVPVVIGIALFTFAMWLILGGDNGLVQGLLAAVTVLVIACPCALGLATPTAIMVGVGKGAEHGILIKDAESLELAKRVNAIVLDKTGTITEGKPRVTGIQWLNDDDATNGILLNIEKQSEHPLAEAVVNHLEGVSITPIAAFDSITGKGAKANYGPETYYVGNKKLLMENGISVAAELQRQADQWSEESKTVIWFANSTNTLAVIAISDKIKETSVLAIQEMQAMGIELYMLTGDNESTAKAIAEQTGIKHYKAEVMPQHKADFVKELQQQGKVVAMVGDGINDSTALATADVSIAMGKGSDIAMDVAKMTIISSDLTKIPQAIRLSKQTVTTIKQNLFWAFIYNVIGIPLAAGILFPINGFLLNPMIAGAAMALSSVSVVSNSLRLKWKK</sequence>
<evidence type="ECO:0000256" key="1">
    <source>
        <dbReference type="ARBA" id="ARBA00004651"/>
    </source>
</evidence>
<feature type="domain" description="HMA" evidence="12">
    <location>
        <begin position="75"/>
        <end position="141"/>
    </location>
</feature>
<feature type="transmembrane region" description="Helical" evidence="11">
    <location>
        <begin position="411"/>
        <end position="433"/>
    </location>
</feature>
<dbReference type="InterPro" id="IPR006121">
    <property type="entry name" value="HMA_dom"/>
</dbReference>
<dbReference type="Gene3D" id="3.40.50.1000">
    <property type="entry name" value="HAD superfamily/HAD-like"/>
    <property type="match status" value="1"/>
</dbReference>
<dbReference type="PROSITE" id="PS00154">
    <property type="entry name" value="ATPASE_E1_E2"/>
    <property type="match status" value="1"/>
</dbReference>
<dbReference type="SUPFAM" id="SSF56784">
    <property type="entry name" value="HAD-like"/>
    <property type="match status" value="1"/>
</dbReference>
<dbReference type="GO" id="GO:0005886">
    <property type="term" value="C:plasma membrane"/>
    <property type="evidence" value="ECO:0007669"/>
    <property type="project" value="UniProtKB-SubCell"/>
</dbReference>
<dbReference type="OrthoDB" id="9770315at2"/>
<dbReference type="GO" id="GO:0005524">
    <property type="term" value="F:ATP binding"/>
    <property type="evidence" value="ECO:0007669"/>
    <property type="project" value="UniProtKB-UniRule"/>
</dbReference>
<dbReference type="InterPro" id="IPR008250">
    <property type="entry name" value="ATPase_P-typ_transduc_dom_A_sf"/>
</dbReference>
<keyword evidence="14" id="KW-1185">Reference proteome</keyword>
<dbReference type="SUPFAM" id="SSF55008">
    <property type="entry name" value="HMA, heavy metal-associated domain"/>
    <property type="match status" value="2"/>
</dbReference>
<evidence type="ECO:0000256" key="6">
    <source>
        <dbReference type="ARBA" id="ARBA00022741"/>
    </source>
</evidence>
<dbReference type="AlphaFoldDB" id="A0A363NUK1"/>
<evidence type="ECO:0000256" key="3">
    <source>
        <dbReference type="ARBA" id="ARBA00022475"/>
    </source>
</evidence>
<dbReference type="Proteomes" id="UP000250831">
    <property type="component" value="Unassembled WGS sequence"/>
</dbReference>
<keyword evidence="6 11" id="KW-0547">Nucleotide-binding</keyword>
<dbReference type="NCBIfam" id="TIGR01511">
    <property type="entry name" value="ATPase-IB1_Cu"/>
    <property type="match status" value="1"/>
</dbReference>
<evidence type="ECO:0000256" key="8">
    <source>
        <dbReference type="ARBA" id="ARBA00022967"/>
    </source>
</evidence>
<gene>
    <name evidence="13" type="ORF">DCO56_13295</name>
</gene>
<dbReference type="GO" id="GO:0005507">
    <property type="term" value="F:copper ion binding"/>
    <property type="evidence" value="ECO:0007669"/>
    <property type="project" value="TreeGrafter"/>
</dbReference>
<evidence type="ECO:0000256" key="10">
    <source>
        <dbReference type="ARBA" id="ARBA00023136"/>
    </source>
</evidence>
<dbReference type="GO" id="GO:0055070">
    <property type="term" value="P:copper ion homeostasis"/>
    <property type="evidence" value="ECO:0007669"/>
    <property type="project" value="TreeGrafter"/>
</dbReference>
<dbReference type="PRINTS" id="PR00943">
    <property type="entry name" value="CUATPASE"/>
</dbReference>
<feature type="transmembrane region" description="Helical" evidence="11">
    <location>
        <begin position="227"/>
        <end position="250"/>
    </location>
</feature>
<keyword evidence="5 11" id="KW-0479">Metal-binding</keyword>
<dbReference type="GO" id="GO:0016887">
    <property type="term" value="F:ATP hydrolysis activity"/>
    <property type="evidence" value="ECO:0007669"/>
    <property type="project" value="InterPro"/>
</dbReference>
<evidence type="ECO:0000256" key="2">
    <source>
        <dbReference type="ARBA" id="ARBA00006024"/>
    </source>
</evidence>
<dbReference type="SUPFAM" id="SSF81653">
    <property type="entry name" value="Calcium ATPase, transduction domain A"/>
    <property type="match status" value="1"/>
</dbReference>
<dbReference type="InterPro" id="IPR018303">
    <property type="entry name" value="ATPase_P-typ_P_site"/>
</dbReference>
<dbReference type="GO" id="GO:0043682">
    <property type="term" value="F:P-type divalent copper transporter activity"/>
    <property type="evidence" value="ECO:0007669"/>
    <property type="project" value="TreeGrafter"/>
</dbReference>
<keyword evidence="9 11" id="KW-1133">Transmembrane helix</keyword>
<dbReference type="InterPro" id="IPR023299">
    <property type="entry name" value="ATPase_P-typ_cyto_dom_N"/>
</dbReference>
<dbReference type="Gene3D" id="3.30.70.100">
    <property type="match status" value="2"/>
</dbReference>
<evidence type="ECO:0000256" key="9">
    <source>
        <dbReference type="ARBA" id="ARBA00022989"/>
    </source>
</evidence>
<keyword evidence="4 11" id="KW-0812">Transmembrane</keyword>
<dbReference type="NCBIfam" id="TIGR01494">
    <property type="entry name" value="ATPase_P-type"/>
    <property type="match status" value="1"/>
</dbReference>
<dbReference type="InterPro" id="IPR036163">
    <property type="entry name" value="HMA_dom_sf"/>
</dbReference>
<dbReference type="PROSITE" id="PS50846">
    <property type="entry name" value="HMA_2"/>
    <property type="match status" value="2"/>
</dbReference>
<feature type="transmembrane region" description="Helical" evidence="11">
    <location>
        <begin position="256"/>
        <end position="276"/>
    </location>
</feature>
<dbReference type="Gene3D" id="2.70.150.10">
    <property type="entry name" value="Calcium-transporting ATPase, cytoplasmic transduction domain A"/>
    <property type="match status" value="1"/>
</dbReference>
<feature type="transmembrane region" description="Helical" evidence="11">
    <location>
        <begin position="752"/>
        <end position="771"/>
    </location>
</feature>
<reference evidence="13 14" key="1">
    <citation type="submission" date="2018-04" db="EMBL/GenBank/DDBJ databases">
        <title>Sphingobacterium sp. M46 Genome.</title>
        <authorList>
            <person name="Cheng J."/>
            <person name="Li Y."/>
        </authorList>
    </citation>
    <scope>NUCLEOTIDE SEQUENCE [LARGE SCALE GENOMIC DNA]</scope>
    <source>
        <strain evidence="13 14">M46</strain>
    </source>
</reference>
<evidence type="ECO:0000313" key="14">
    <source>
        <dbReference type="Proteomes" id="UP000250831"/>
    </source>
</evidence>
<proteinExistence type="inferred from homology"/>
<keyword evidence="10 11" id="KW-0472">Membrane</keyword>
<dbReference type="CDD" id="cd00371">
    <property type="entry name" value="HMA"/>
    <property type="match status" value="1"/>
</dbReference>
<name>A0A363NUK1_9SPHI</name>
<dbReference type="FunFam" id="2.70.150.10:FF:000020">
    <property type="entry name" value="Copper-exporting P-type ATPase A"/>
    <property type="match status" value="1"/>
</dbReference>
<feature type="transmembrane region" description="Helical" evidence="11">
    <location>
        <begin position="167"/>
        <end position="184"/>
    </location>
</feature>
<dbReference type="Pfam" id="PF00403">
    <property type="entry name" value="HMA"/>
    <property type="match status" value="1"/>
</dbReference>
<evidence type="ECO:0000256" key="5">
    <source>
        <dbReference type="ARBA" id="ARBA00022723"/>
    </source>
</evidence>
<dbReference type="SFLD" id="SFLDS00003">
    <property type="entry name" value="Haloacid_Dehalogenase"/>
    <property type="match status" value="1"/>
</dbReference>
<dbReference type="InterPro" id="IPR044492">
    <property type="entry name" value="P_typ_ATPase_HD_dom"/>
</dbReference>
<evidence type="ECO:0000313" key="13">
    <source>
        <dbReference type="EMBL" id="PUV24321.1"/>
    </source>
</evidence>
<comment type="caution">
    <text evidence="13">The sequence shown here is derived from an EMBL/GenBank/DDBJ whole genome shotgun (WGS) entry which is preliminary data.</text>
</comment>
<evidence type="ECO:0000256" key="11">
    <source>
        <dbReference type="RuleBase" id="RU362081"/>
    </source>
</evidence>
<protein>
    <submittedName>
        <fullName evidence="13">Heavy metal translocating P-type ATPase</fullName>
    </submittedName>
</protein>
<dbReference type="PANTHER" id="PTHR43520">
    <property type="entry name" value="ATP7, ISOFORM B"/>
    <property type="match status" value="1"/>
</dbReference>
<dbReference type="Pfam" id="PF00122">
    <property type="entry name" value="E1-E2_ATPase"/>
    <property type="match status" value="1"/>
</dbReference>
<dbReference type="InterPro" id="IPR027256">
    <property type="entry name" value="P-typ_ATPase_IB"/>
</dbReference>
<evidence type="ECO:0000259" key="12">
    <source>
        <dbReference type="PROSITE" id="PS50846"/>
    </source>
</evidence>
<dbReference type="SFLD" id="SFLDG00002">
    <property type="entry name" value="C1.7:_P-type_atpase_like"/>
    <property type="match status" value="1"/>
</dbReference>
<dbReference type="InterPro" id="IPR036412">
    <property type="entry name" value="HAD-like_sf"/>
</dbReference>
<dbReference type="InterPro" id="IPR001757">
    <property type="entry name" value="P_typ_ATPase"/>
</dbReference>
<dbReference type="InterPro" id="IPR023214">
    <property type="entry name" value="HAD_sf"/>
</dbReference>
<dbReference type="Gene3D" id="3.40.1110.10">
    <property type="entry name" value="Calcium-transporting ATPase, cytoplasmic domain N"/>
    <property type="match status" value="1"/>
</dbReference>
<dbReference type="InterPro" id="IPR059000">
    <property type="entry name" value="ATPase_P-type_domA"/>
</dbReference>
<feature type="transmembrane region" description="Helical" evidence="11">
    <location>
        <begin position="190"/>
        <end position="206"/>
    </location>
</feature>
<dbReference type="CDD" id="cd02094">
    <property type="entry name" value="P-type_ATPase_Cu-like"/>
    <property type="match status" value="1"/>
</dbReference>
<evidence type="ECO:0000256" key="7">
    <source>
        <dbReference type="ARBA" id="ARBA00022840"/>
    </source>
</evidence>
<feature type="domain" description="HMA" evidence="12">
    <location>
        <begin position="8"/>
        <end position="73"/>
    </location>
</feature>
<dbReference type="GO" id="GO:0060003">
    <property type="term" value="P:copper ion export"/>
    <property type="evidence" value="ECO:0007669"/>
    <property type="project" value="UniProtKB-ARBA"/>
</dbReference>
<keyword evidence="7 11" id="KW-0067">ATP-binding</keyword>
<accession>A0A363NUK1</accession>
<dbReference type="InterPro" id="IPR023298">
    <property type="entry name" value="ATPase_P-typ_TM_dom_sf"/>
</dbReference>
<dbReference type="NCBIfam" id="TIGR01525">
    <property type="entry name" value="ATPase-IB_hvy"/>
    <property type="match status" value="1"/>
</dbReference>
<dbReference type="SUPFAM" id="SSF81665">
    <property type="entry name" value="Calcium ATPase, transmembrane domain M"/>
    <property type="match status" value="1"/>
</dbReference>
<organism evidence="13 14">
    <name type="scientific">Sphingobacterium athyrii</name>
    <dbReference type="NCBI Taxonomy" id="2152717"/>
    <lineage>
        <taxon>Bacteria</taxon>
        <taxon>Pseudomonadati</taxon>
        <taxon>Bacteroidota</taxon>
        <taxon>Sphingobacteriia</taxon>
        <taxon>Sphingobacteriales</taxon>
        <taxon>Sphingobacteriaceae</taxon>
        <taxon>Sphingobacterium</taxon>
    </lineage>
</organism>
<comment type="similarity">
    <text evidence="2 11">Belongs to the cation transport ATPase (P-type) (TC 3.A.3) family. Type IB subfamily.</text>
</comment>
<comment type="subcellular location">
    <subcellularLocation>
        <location evidence="1">Cell membrane</location>
        <topology evidence="1">Multi-pass membrane protein</topology>
    </subcellularLocation>
</comment>
<keyword evidence="3 11" id="KW-1003">Cell membrane</keyword>
<feature type="transmembrane region" description="Helical" evidence="11">
    <location>
        <begin position="777"/>
        <end position="799"/>
    </location>
</feature>
<feature type="transmembrane region" description="Helical" evidence="11">
    <location>
        <begin position="439"/>
        <end position="462"/>
    </location>
</feature>
<dbReference type="FunFam" id="3.30.70.100:FF:000001">
    <property type="entry name" value="ATPase copper transporting beta"/>
    <property type="match status" value="1"/>
</dbReference>
<dbReference type="PANTHER" id="PTHR43520:SF8">
    <property type="entry name" value="P-TYPE CU(+) TRANSPORTER"/>
    <property type="match status" value="1"/>
</dbReference>
<dbReference type="PRINTS" id="PR00119">
    <property type="entry name" value="CATATPASE"/>
</dbReference>
<dbReference type="Pfam" id="PF00702">
    <property type="entry name" value="Hydrolase"/>
    <property type="match status" value="1"/>
</dbReference>